<keyword evidence="3 6" id="KW-0812">Transmembrane</keyword>
<dbReference type="InterPro" id="IPR051461">
    <property type="entry name" value="UPF0750_membrane"/>
</dbReference>
<gene>
    <name evidence="8" type="ORF">KTH89_19580</name>
</gene>
<sequence length="287" mass="30845">MNKRSAWVDYLLILAGTGLMAVAINVIYDPNGLVTGGFTGIAIIAKEMTGTLLKGGIPLWLTNLCLNIPVFLLAAKIKGIRYIGRTLFATVALSAWLYVIPVFSLMIDDLVLASLFGGVISGIGMGLVFLARATTGGTDMVAALIQHYLPHYTIAQIMQVVDALVVLVGAYVFGISKALYAVIAIFVVSRMSDGIIEGLKFSKAAFIITEHQKEVSDMIMSELDRGLTGVPAKGMYSGADKLMLFCVVSKKEIVQLKQIVVKTDPNAFVIVTDAREVLGEGFLEVHL</sequence>
<dbReference type="Proteomes" id="UP000712157">
    <property type="component" value="Unassembled WGS sequence"/>
</dbReference>
<evidence type="ECO:0000256" key="1">
    <source>
        <dbReference type="ARBA" id="ARBA00004651"/>
    </source>
</evidence>
<evidence type="ECO:0000313" key="9">
    <source>
        <dbReference type="Proteomes" id="UP000712157"/>
    </source>
</evidence>
<feature type="domain" description="DUF2179" evidence="7">
    <location>
        <begin position="225"/>
        <end position="279"/>
    </location>
</feature>
<comment type="caution">
    <text evidence="8">The sequence shown here is derived from an EMBL/GenBank/DDBJ whole genome shotgun (WGS) entry which is preliminary data.</text>
</comment>
<feature type="transmembrane region" description="Helical" evidence="6">
    <location>
        <begin position="7"/>
        <end position="28"/>
    </location>
</feature>
<dbReference type="InterPro" id="IPR003740">
    <property type="entry name" value="YitT"/>
</dbReference>
<dbReference type="GO" id="GO:0005886">
    <property type="term" value="C:plasma membrane"/>
    <property type="evidence" value="ECO:0007669"/>
    <property type="project" value="UniProtKB-SubCell"/>
</dbReference>
<dbReference type="Gene3D" id="3.30.70.120">
    <property type="match status" value="1"/>
</dbReference>
<dbReference type="PANTHER" id="PTHR33545:SF9">
    <property type="entry name" value="UPF0750 MEMBRANE PROTEIN YITE"/>
    <property type="match status" value="1"/>
</dbReference>
<evidence type="ECO:0000256" key="4">
    <source>
        <dbReference type="ARBA" id="ARBA00022989"/>
    </source>
</evidence>
<name>A0A949K3L5_9FIRM</name>
<keyword evidence="2" id="KW-1003">Cell membrane</keyword>
<dbReference type="Pfam" id="PF02588">
    <property type="entry name" value="YitT_membrane"/>
    <property type="match status" value="1"/>
</dbReference>
<feature type="transmembrane region" description="Helical" evidence="6">
    <location>
        <begin position="113"/>
        <end position="131"/>
    </location>
</feature>
<evidence type="ECO:0000256" key="2">
    <source>
        <dbReference type="ARBA" id="ARBA00022475"/>
    </source>
</evidence>
<dbReference type="EMBL" id="JAHQCW010000041">
    <property type="protein sequence ID" value="MBU9738747.1"/>
    <property type="molecule type" value="Genomic_DNA"/>
</dbReference>
<evidence type="ECO:0000313" key="8">
    <source>
        <dbReference type="EMBL" id="MBU9738747.1"/>
    </source>
</evidence>
<evidence type="ECO:0000256" key="6">
    <source>
        <dbReference type="SAM" id="Phobius"/>
    </source>
</evidence>
<dbReference type="InterPro" id="IPR015867">
    <property type="entry name" value="N-reg_PII/ATP_PRibTrfase_C"/>
</dbReference>
<reference evidence="8" key="1">
    <citation type="submission" date="2021-06" db="EMBL/GenBank/DDBJ databases">
        <title>Description of novel taxa of the family Lachnospiraceae.</title>
        <authorList>
            <person name="Chaplin A.V."/>
            <person name="Sokolova S.R."/>
            <person name="Pikina A.P."/>
            <person name="Korzhanova M."/>
            <person name="Belova V."/>
            <person name="Korostin D."/>
            <person name="Efimov B.A."/>
        </authorList>
    </citation>
    <scope>NUCLEOTIDE SEQUENCE</scope>
    <source>
        <strain evidence="8">ASD5720</strain>
    </source>
</reference>
<keyword evidence="5 6" id="KW-0472">Membrane</keyword>
<evidence type="ECO:0000256" key="3">
    <source>
        <dbReference type="ARBA" id="ARBA00022692"/>
    </source>
</evidence>
<organism evidence="8 9">
    <name type="scientific">Diplocloster agilis</name>
    <dbReference type="NCBI Taxonomy" id="2850323"/>
    <lineage>
        <taxon>Bacteria</taxon>
        <taxon>Bacillati</taxon>
        <taxon>Bacillota</taxon>
        <taxon>Clostridia</taxon>
        <taxon>Lachnospirales</taxon>
        <taxon>Lachnospiraceae</taxon>
        <taxon>Diplocloster</taxon>
    </lineage>
</organism>
<dbReference type="RefSeq" id="WP_158347635.1">
    <property type="nucleotide sequence ID" value="NZ_JAHQCW010000041.1"/>
</dbReference>
<dbReference type="PANTHER" id="PTHR33545">
    <property type="entry name" value="UPF0750 MEMBRANE PROTEIN YITT-RELATED"/>
    <property type="match status" value="1"/>
</dbReference>
<dbReference type="AlphaFoldDB" id="A0A949K3L5"/>
<feature type="transmembrane region" description="Helical" evidence="6">
    <location>
        <begin position="57"/>
        <end position="75"/>
    </location>
</feature>
<accession>A0A949K3L5</accession>
<evidence type="ECO:0000259" key="7">
    <source>
        <dbReference type="Pfam" id="PF10035"/>
    </source>
</evidence>
<dbReference type="Pfam" id="PF10035">
    <property type="entry name" value="DUF2179"/>
    <property type="match status" value="1"/>
</dbReference>
<comment type="subcellular location">
    <subcellularLocation>
        <location evidence="1">Cell membrane</location>
        <topology evidence="1">Multi-pass membrane protein</topology>
    </subcellularLocation>
</comment>
<keyword evidence="4 6" id="KW-1133">Transmembrane helix</keyword>
<protein>
    <submittedName>
        <fullName evidence="8">YitT family protein</fullName>
    </submittedName>
</protein>
<proteinExistence type="predicted"/>
<evidence type="ECO:0000256" key="5">
    <source>
        <dbReference type="ARBA" id="ARBA00023136"/>
    </source>
</evidence>
<keyword evidence="9" id="KW-1185">Reference proteome</keyword>
<dbReference type="InterPro" id="IPR019264">
    <property type="entry name" value="DUF2179"/>
</dbReference>
<dbReference type="PIRSF" id="PIRSF006483">
    <property type="entry name" value="Membrane_protein_YitT"/>
    <property type="match status" value="1"/>
</dbReference>
<dbReference type="CDD" id="cd16380">
    <property type="entry name" value="YitT_C"/>
    <property type="match status" value="1"/>
</dbReference>
<feature type="transmembrane region" description="Helical" evidence="6">
    <location>
        <begin position="87"/>
        <end position="107"/>
    </location>
</feature>